<feature type="domain" description="YutG/PgpA" evidence="2">
    <location>
        <begin position="11"/>
        <end position="148"/>
    </location>
</feature>
<protein>
    <submittedName>
        <fullName evidence="3">Phosphatidylglycerophosphatase A</fullName>
    </submittedName>
</protein>
<feature type="transmembrane region" description="Helical" evidence="1">
    <location>
        <begin position="86"/>
        <end position="109"/>
    </location>
</feature>
<dbReference type="PANTHER" id="PTHR36305">
    <property type="entry name" value="PHOSPHATIDYLGLYCEROPHOSPHATASE A"/>
    <property type="match status" value="1"/>
</dbReference>
<dbReference type="Pfam" id="PF04608">
    <property type="entry name" value="PgpA"/>
    <property type="match status" value="1"/>
</dbReference>
<dbReference type="InterPro" id="IPR036681">
    <property type="entry name" value="PgpA-like_sf"/>
</dbReference>
<keyword evidence="1" id="KW-1133">Transmembrane helix</keyword>
<dbReference type="UniPathway" id="UPA00084">
    <property type="reaction ID" value="UER00504"/>
</dbReference>
<name>A0A4U8TAL4_9HELI</name>
<feature type="transmembrane region" description="Helical" evidence="1">
    <location>
        <begin position="21"/>
        <end position="41"/>
    </location>
</feature>
<dbReference type="Proteomes" id="UP000029733">
    <property type="component" value="Unassembled WGS sequence"/>
</dbReference>
<dbReference type="OrthoDB" id="9804091at2"/>
<accession>A0A4U8TAL4</accession>
<keyword evidence="4" id="KW-1185">Reference proteome</keyword>
<gene>
    <name evidence="3" type="ORF">LS71_006865</name>
</gene>
<proteinExistence type="predicted"/>
<dbReference type="InterPro" id="IPR026037">
    <property type="entry name" value="PgpA"/>
</dbReference>
<keyword evidence="1" id="KW-0472">Membrane</keyword>
<dbReference type="STRING" id="1677920.LS71_07460"/>
<evidence type="ECO:0000313" key="4">
    <source>
        <dbReference type="Proteomes" id="UP000029733"/>
    </source>
</evidence>
<sequence>MRKAQLIKDLFLSLFYSGYSPKAPGTAGSALAAIIGAPIVYFSQETLFLLGVFIALVAIKQINLYEQRTQTHDDKSIVIDELVGMWLAMSIVGFGALEIGLAFILFRIFDVYKPSFIGRIDREVKGGLGVVGDDALAGALAGITGLLIVQGYHYALRFV</sequence>
<evidence type="ECO:0000259" key="2">
    <source>
        <dbReference type="Pfam" id="PF04608"/>
    </source>
</evidence>
<comment type="caution">
    <text evidence="3">The sequence shown here is derived from an EMBL/GenBank/DDBJ whole genome shotgun (WGS) entry which is preliminary data.</text>
</comment>
<dbReference type="GO" id="GO:0006655">
    <property type="term" value="P:phosphatidylglycerol biosynthetic process"/>
    <property type="evidence" value="ECO:0007669"/>
    <property type="project" value="UniProtKB-UniPathway"/>
</dbReference>
<feature type="transmembrane region" description="Helical" evidence="1">
    <location>
        <begin position="135"/>
        <end position="156"/>
    </location>
</feature>
<evidence type="ECO:0000256" key="1">
    <source>
        <dbReference type="SAM" id="Phobius"/>
    </source>
</evidence>
<dbReference type="RefSeq" id="WP_034355961.1">
    <property type="nucleotide sequence ID" value="NZ_JRPR02000005.1"/>
</dbReference>
<dbReference type="GO" id="GO:0008962">
    <property type="term" value="F:phosphatidylglycerophosphatase activity"/>
    <property type="evidence" value="ECO:0007669"/>
    <property type="project" value="InterPro"/>
</dbReference>
<dbReference type="CDD" id="cd06971">
    <property type="entry name" value="PgpA"/>
    <property type="match status" value="1"/>
</dbReference>
<dbReference type="SUPFAM" id="SSF101307">
    <property type="entry name" value="YutG-like"/>
    <property type="match status" value="1"/>
</dbReference>
<organism evidence="3 4">
    <name type="scientific">Helicobacter jaachi</name>
    <dbReference type="NCBI Taxonomy" id="1677920"/>
    <lineage>
        <taxon>Bacteria</taxon>
        <taxon>Pseudomonadati</taxon>
        <taxon>Campylobacterota</taxon>
        <taxon>Epsilonproteobacteria</taxon>
        <taxon>Campylobacterales</taxon>
        <taxon>Helicobacteraceae</taxon>
        <taxon>Helicobacter</taxon>
    </lineage>
</organism>
<evidence type="ECO:0000313" key="3">
    <source>
        <dbReference type="EMBL" id="TLD96188.1"/>
    </source>
</evidence>
<keyword evidence="1" id="KW-0812">Transmembrane</keyword>
<dbReference type="AlphaFoldDB" id="A0A4U8TAL4"/>
<feature type="transmembrane region" description="Helical" evidence="1">
    <location>
        <begin position="47"/>
        <end position="65"/>
    </location>
</feature>
<dbReference type="PIRSF" id="PIRSF006162">
    <property type="entry name" value="PgpA"/>
    <property type="match status" value="1"/>
</dbReference>
<dbReference type="PANTHER" id="PTHR36305:SF1">
    <property type="entry name" value="PHOSPHATIDYLGLYCEROPHOSPHATASE A"/>
    <property type="match status" value="1"/>
</dbReference>
<dbReference type="InterPro" id="IPR007686">
    <property type="entry name" value="YutG/PgpA"/>
</dbReference>
<reference evidence="3 4" key="1">
    <citation type="journal article" date="2014" name="Genome Announc.">
        <title>Draft genome sequences of eight enterohepatic helicobacter species isolated from both laboratory and wild rodents.</title>
        <authorList>
            <person name="Sheh A."/>
            <person name="Shen Z."/>
            <person name="Fox J.G."/>
        </authorList>
    </citation>
    <scope>NUCLEOTIDE SEQUENCE [LARGE SCALE GENOMIC DNA]</scope>
    <source>
        <strain evidence="3 4">MIT 09-6949</strain>
    </source>
</reference>
<dbReference type="EMBL" id="JRPR02000005">
    <property type="protein sequence ID" value="TLD96188.1"/>
    <property type="molecule type" value="Genomic_DNA"/>
</dbReference>